<proteinExistence type="predicted"/>
<protein>
    <submittedName>
        <fullName evidence="1">Uncharacterized protein</fullName>
    </submittedName>
</protein>
<evidence type="ECO:0000313" key="2">
    <source>
        <dbReference type="Proteomes" id="UP000708208"/>
    </source>
</evidence>
<comment type="caution">
    <text evidence="1">The sequence shown here is derived from an EMBL/GenBank/DDBJ whole genome shotgun (WGS) entry which is preliminary data.</text>
</comment>
<dbReference type="Proteomes" id="UP000708208">
    <property type="component" value="Unassembled WGS sequence"/>
</dbReference>
<name>A0A8J2LES8_9HEXA</name>
<gene>
    <name evidence="1" type="ORF">AFUS01_LOCUS40172</name>
</gene>
<dbReference type="EMBL" id="CAJVCH010555514">
    <property type="protein sequence ID" value="CAG7830366.1"/>
    <property type="molecule type" value="Genomic_DNA"/>
</dbReference>
<dbReference type="AlphaFoldDB" id="A0A8J2LES8"/>
<reference evidence="1" key="1">
    <citation type="submission" date="2021-06" db="EMBL/GenBank/DDBJ databases">
        <authorList>
            <person name="Hodson N. C."/>
            <person name="Mongue J. A."/>
            <person name="Jaron S. K."/>
        </authorList>
    </citation>
    <scope>NUCLEOTIDE SEQUENCE</scope>
</reference>
<evidence type="ECO:0000313" key="1">
    <source>
        <dbReference type="EMBL" id="CAG7830366.1"/>
    </source>
</evidence>
<sequence length="17" mass="2011">LPQRTYERSLTRVVHVG</sequence>
<organism evidence="1 2">
    <name type="scientific">Allacma fusca</name>
    <dbReference type="NCBI Taxonomy" id="39272"/>
    <lineage>
        <taxon>Eukaryota</taxon>
        <taxon>Metazoa</taxon>
        <taxon>Ecdysozoa</taxon>
        <taxon>Arthropoda</taxon>
        <taxon>Hexapoda</taxon>
        <taxon>Collembola</taxon>
        <taxon>Symphypleona</taxon>
        <taxon>Sminthuridae</taxon>
        <taxon>Allacma</taxon>
    </lineage>
</organism>
<keyword evidence="2" id="KW-1185">Reference proteome</keyword>
<accession>A0A8J2LES8</accession>
<feature type="non-terminal residue" evidence="1">
    <location>
        <position position="1"/>
    </location>
</feature>